<comment type="function">
    <text evidence="7">Introduces a single-strand break via transesterification at a target site in duplex DNA. Releases the supercoiling and torsional tension of DNA introduced during the DNA replication and transcription by transiently cleaving and rejoining one strand of the DNA duplex. The scissile phosphodiester is attacked by the catalytic tyrosine of the enzyme, resulting in the formation of a DNA-(5'-phosphotyrosyl)-enzyme intermediate and the expulsion of a 3'-OH DNA strand.</text>
</comment>
<dbReference type="PROSITE" id="PS50880">
    <property type="entry name" value="TOPRIM"/>
    <property type="match status" value="1"/>
</dbReference>
<gene>
    <name evidence="11" type="ORF">MICPUN_79081</name>
</gene>
<dbReference type="Gene3D" id="1.10.290.10">
    <property type="entry name" value="Topoisomerase I, domain 4"/>
    <property type="match status" value="1"/>
</dbReference>
<feature type="compositionally biased region" description="Basic residues" evidence="8">
    <location>
        <begin position="837"/>
        <end position="847"/>
    </location>
</feature>
<dbReference type="GO" id="GO:0003917">
    <property type="term" value="F:DNA topoisomerase type I (single strand cut, ATP-independent) activity"/>
    <property type="evidence" value="ECO:0007669"/>
    <property type="project" value="UniProtKB-EC"/>
</dbReference>
<dbReference type="InterPro" id="IPR034144">
    <property type="entry name" value="TOPRIM_TopoIII"/>
</dbReference>
<accession>C1DYX0</accession>
<evidence type="ECO:0000256" key="3">
    <source>
        <dbReference type="ARBA" id="ARBA00012891"/>
    </source>
</evidence>
<dbReference type="GO" id="GO:0003677">
    <property type="term" value="F:DNA binding"/>
    <property type="evidence" value="ECO:0007669"/>
    <property type="project" value="UniProtKB-KW"/>
</dbReference>
<comment type="catalytic activity">
    <reaction evidence="1 7">
        <text>ATP-independent breakage of single-stranded DNA, followed by passage and rejoining.</text>
        <dbReference type="EC" id="5.6.2.1"/>
    </reaction>
</comment>
<dbReference type="GO" id="GO:0006281">
    <property type="term" value="P:DNA repair"/>
    <property type="evidence" value="ECO:0007669"/>
    <property type="project" value="TreeGrafter"/>
</dbReference>
<dbReference type="STRING" id="296587.C1DYX0"/>
<dbReference type="FunCoup" id="C1DYX0">
    <property type="interactions" value="1508"/>
</dbReference>
<evidence type="ECO:0000259" key="9">
    <source>
        <dbReference type="PROSITE" id="PS50880"/>
    </source>
</evidence>
<dbReference type="Pfam" id="PF01751">
    <property type="entry name" value="Toprim"/>
    <property type="match status" value="1"/>
</dbReference>
<dbReference type="InterPro" id="IPR013826">
    <property type="entry name" value="Topo_IA_cen_sub3"/>
</dbReference>
<dbReference type="Proteomes" id="UP000002009">
    <property type="component" value="Chromosome 2"/>
</dbReference>
<dbReference type="EC" id="5.6.2.1" evidence="3 7"/>
<evidence type="ECO:0000259" key="10">
    <source>
        <dbReference type="PROSITE" id="PS52039"/>
    </source>
</evidence>
<dbReference type="PANTHER" id="PTHR11390">
    <property type="entry name" value="PROKARYOTIC DNA TOPOISOMERASE"/>
    <property type="match status" value="1"/>
</dbReference>
<dbReference type="KEGG" id="mis:MICPUN_79081"/>
<dbReference type="AlphaFoldDB" id="C1DYX0"/>
<feature type="compositionally biased region" description="Basic and acidic residues" evidence="8">
    <location>
        <begin position="848"/>
        <end position="861"/>
    </location>
</feature>
<sequence length="861" mass="94861">MSGLPVVLCVAEKPSLAASIAGFLSEGKHRSRRGGQEVHEFERDFNGARCHFKVTAVIGHVLSIDFPAKFQSWDLDPAILFDAPVQKKEATPKARVVEHLEREAKGASHLILWLDCDREGENICFEVIDACAPVMRPNRGDTFVHRAKFSAVSKESIERAMRTLGAPNRAEALAVDARQELDLKVGVAFTRFQTRFFQGRYSHLDASVISYGPCQTPTLNFAVQRHLEIVSHTPEDFWSLHVEVRSTSLGKTLVTRWERERVFDGDVGEMFRSMVAGDRHALVESVEETEEFKRRPPGLNTVDLLKAASAGMGMGAHRAMQVAERLYIQGFISYPRTESTAYPPGFDLKGTLKAQRGHPDWGEWVEELLAGSMTKPRGGKDEGDHPPITPVRSATESAVGGGEAWRLYDFVARHFIASVSPDCAYVSRRATLVAGGERFRVSGQTVIAPGWTTVMPHRAVEDDPLGEIERGESLPIATVELRQGATSPPPYLSEAELIGLMERNGIGTDASIPTHINNIESRKYVTIQSQGGRRVVPTDLGVTLVQGYHRIDPELALPAVRSHVEKQLDMIATGKADHESIVRHTLAQFAAKFRNFVDQIERMDTLFEASFDPTCSSGKPFSKCGRCLRYMRLVSTRPQRLYCPTQEEVLELPAGTVKLYNNRECQLCGFELLLYQNGDRTYPMCPWCFNHPPFVGGSRPTKGLVSGAPHPRAHPIVDALVVCPCPECGEDDKLKGREGGWLMLEPVGGPRWKFVCTGCALVVKLNDSVHRVTVDKLDVCGACGARCPTVIYHKDRTPLAGGETAHVACLACDDLLNSSIELARGRGAARGGGRGGRGGRGRGRGRKPPSDHDQKMSFKDF</sequence>
<dbReference type="Gene3D" id="1.10.460.10">
    <property type="entry name" value="Topoisomerase I, domain 2"/>
    <property type="match status" value="1"/>
</dbReference>
<dbReference type="Pfam" id="PF01131">
    <property type="entry name" value="Topoisom_bac"/>
    <property type="match status" value="1"/>
</dbReference>
<dbReference type="InterPro" id="IPR006171">
    <property type="entry name" value="TOPRIM_dom"/>
</dbReference>
<dbReference type="InterPro" id="IPR000380">
    <property type="entry name" value="Topo_IA"/>
</dbReference>
<comment type="similarity">
    <text evidence="2 7">Belongs to the type IA topoisomerase family.</text>
</comment>
<name>C1DYX0_MICCC</name>
<evidence type="ECO:0000256" key="5">
    <source>
        <dbReference type="ARBA" id="ARBA00023125"/>
    </source>
</evidence>
<reference evidence="11 12" key="1">
    <citation type="journal article" date="2009" name="Science">
        <title>Green evolution and dynamic adaptations revealed by genomes of the marine picoeukaryotes Micromonas.</title>
        <authorList>
            <person name="Worden A.Z."/>
            <person name="Lee J.H."/>
            <person name="Mock T."/>
            <person name="Rouze P."/>
            <person name="Simmons M.P."/>
            <person name="Aerts A.L."/>
            <person name="Allen A.E."/>
            <person name="Cuvelier M.L."/>
            <person name="Derelle E."/>
            <person name="Everett M.V."/>
            <person name="Foulon E."/>
            <person name="Grimwood J."/>
            <person name="Gundlach H."/>
            <person name="Henrissat B."/>
            <person name="Napoli C."/>
            <person name="McDonald S.M."/>
            <person name="Parker M.S."/>
            <person name="Rombauts S."/>
            <person name="Salamov A."/>
            <person name="Von Dassow P."/>
            <person name="Badger J.H."/>
            <person name="Coutinho P.M."/>
            <person name="Demir E."/>
            <person name="Dubchak I."/>
            <person name="Gentemann C."/>
            <person name="Eikrem W."/>
            <person name="Gready J.E."/>
            <person name="John U."/>
            <person name="Lanier W."/>
            <person name="Lindquist E.A."/>
            <person name="Lucas S."/>
            <person name="Mayer K.F."/>
            <person name="Moreau H."/>
            <person name="Not F."/>
            <person name="Otillar R."/>
            <person name="Panaud O."/>
            <person name="Pangilinan J."/>
            <person name="Paulsen I."/>
            <person name="Piegu B."/>
            <person name="Poliakov A."/>
            <person name="Robbens S."/>
            <person name="Schmutz J."/>
            <person name="Toulza E."/>
            <person name="Wyss T."/>
            <person name="Zelensky A."/>
            <person name="Zhou K."/>
            <person name="Armbrust E.V."/>
            <person name="Bhattacharya D."/>
            <person name="Goodenough U.W."/>
            <person name="Van de Peer Y."/>
            <person name="Grigoriev I.V."/>
        </authorList>
    </citation>
    <scope>NUCLEOTIDE SEQUENCE [LARGE SCALE GENOMIC DNA]</scope>
    <source>
        <strain evidence="12">RCC299 / NOUM17</strain>
    </source>
</reference>
<proteinExistence type="inferred from homology"/>
<keyword evidence="12" id="KW-1185">Reference proteome</keyword>
<dbReference type="Gene3D" id="2.70.20.10">
    <property type="entry name" value="Topoisomerase I, domain 3"/>
    <property type="match status" value="1"/>
</dbReference>
<dbReference type="CDD" id="cd00186">
    <property type="entry name" value="TOP1Ac"/>
    <property type="match status" value="1"/>
</dbReference>
<dbReference type="SMART" id="SM00493">
    <property type="entry name" value="TOPRIM"/>
    <property type="match status" value="1"/>
</dbReference>
<dbReference type="PRINTS" id="PR00417">
    <property type="entry name" value="PRTPISMRASEI"/>
</dbReference>
<dbReference type="FunFam" id="1.10.290.10:FF:000001">
    <property type="entry name" value="DNA topoisomerase"/>
    <property type="match status" value="1"/>
</dbReference>
<keyword evidence="5 7" id="KW-0238">DNA-binding</keyword>
<dbReference type="InterPro" id="IPR013825">
    <property type="entry name" value="Topo_IA_cen_sub2"/>
</dbReference>
<dbReference type="InParanoid" id="C1DYX0"/>
<dbReference type="GO" id="GO:0006310">
    <property type="term" value="P:DNA recombination"/>
    <property type="evidence" value="ECO:0007669"/>
    <property type="project" value="TreeGrafter"/>
</dbReference>
<feature type="region of interest" description="Disordered" evidence="8">
    <location>
        <begin position="826"/>
        <end position="861"/>
    </location>
</feature>
<feature type="region of interest" description="Disordered" evidence="8">
    <location>
        <begin position="374"/>
        <end position="394"/>
    </location>
</feature>
<dbReference type="GeneID" id="8240954"/>
<keyword evidence="4 7" id="KW-0799">Topoisomerase</keyword>
<dbReference type="InterPro" id="IPR003601">
    <property type="entry name" value="Topo_IA_2"/>
</dbReference>
<dbReference type="OMA" id="GKWSFAN"/>
<dbReference type="PANTHER" id="PTHR11390:SF20">
    <property type="entry name" value="DNA TOPOISOMERASE 3-BETA-1"/>
    <property type="match status" value="1"/>
</dbReference>
<dbReference type="GO" id="GO:0005634">
    <property type="term" value="C:nucleus"/>
    <property type="evidence" value="ECO:0007669"/>
    <property type="project" value="TreeGrafter"/>
</dbReference>
<dbReference type="eggNOG" id="KOG1957">
    <property type="taxonomic scope" value="Eukaryota"/>
</dbReference>
<dbReference type="InterPro" id="IPR023405">
    <property type="entry name" value="Topo_IA_core_domain"/>
</dbReference>
<evidence type="ECO:0000256" key="8">
    <source>
        <dbReference type="SAM" id="MobiDB-lite"/>
    </source>
</evidence>
<dbReference type="InterPro" id="IPR056452">
    <property type="entry name" value="Zn_ribbon_TOP3B"/>
</dbReference>
<evidence type="ECO:0000256" key="6">
    <source>
        <dbReference type="ARBA" id="ARBA00023235"/>
    </source>
</evidence>
<evidence type="ECO:0000313" key="11">
    <source>
        <dbReference type="EMBL" id="ACO61502.1"/>
    </source>
</evidence>
<protein>
    <recommendedName>
        <fullName evidence="3 7">DNA topoisomerase</fullName>
        <ecNumber evidence="3 7">5.6.2.1</ecNumber>
    </recommendedName>
</protein>
<evidence type="ECO:0000256" key="7">
    <source>
        <dbReference type="RuleBase" id="RU362092"/>
    </source>
</evidence>
<evidence type="ECO:0000256" key="4">
    <source>
        <dbReference type="ARBA" id="ARBA00023029"/>
    </source>
</evidence>
<dbReference type="SMART" id="SM00436">
    <property type="entry name" value="TOP1Bc"/>
    <property type="match status" value="1"/>
</dbReference>
<evidence type="ECO:0000256" key="2">
    <source>
        <dbReference type="ARBA" id="ARBA00009446"/>
    </source>
</evidence>
<dbReference type="InterPro" id="IPR013824">
    <property type="entry name" value="Topo_IA_cen_sub1"/>
</dbReference>
<evidence type="ECO:0000256" key="1">
    <source>
        <dbReference type="ARBA" id="ARBA00000213"/>
    </source>
</evidence>
<dbReference type="Gene3D" id="3.40.50.140">
    <property type="match status" value="1"/>
</dbReference>
<feature type="domain" description="Topo IA-type catalytic" evidence="10">
    <location>
        <begin position="168"/>
        <end position="593"/>
    </location>
</feature>
<organism evidence="11 12">
    <name type="scientific">Micromonas commoda (strain RCC299 / NOUM17 / CCMP2709)</name>
    <name type="common">Picoplanktonic green alga</name>
    <dbReference type="NCBI Taxonomy" id="296587"/>
    <lineage>
        <taxon>Eukaryota</taxon>
        <taxon>Viridiplantae</taxon>
        <taxon>Chlorophyta</taxon>
        <taxon>Mamiellophyceae</taxon>
        <taxon>Mamiellales</taxon>
        <taxon>Mamiellaceae</taxon>
        <taxon>Micromonas</taxon>
    </lineage>
</organism>
<dbReference type="EMBL" id="CP001323">
    <property type="protein sequence ID" value="ACO61502.1"/>
    <property type="molecule type" value="Genomic_DNA"/>
</dbReference>
<evidence type="ECO:0000313" key="12">
    <source>
        <dbReference type="Proteomes" id="UP000002009"/>
    </source>
</evidence>
<dbReference type="OrthoDB" id="430051at2759"/>
<dbReference type="InterPro" id="IPR003602">
    <property type="entry name" value="Topo_IA_DNA-bd_dom"/>
</dbReference>
<dbReference type="CDD" id="cd03362">
    <property type="entry name" value="TOPRIM_TopoIA_TopoIII"/>
    <property type="match status" value="1"/>
</dbReference>
<dbReference type="Pfam" id="PF23546">
    <property type="entry name" value="Zn_ribbon_TOP3B"/>
    <property type="match status" value="1"/>
</dbReference>
<dbReference type="RefSeq" id="XP_002500244.1">
    <property type="nucleotide sequence ID" value="XM_002500198.1"/>
</dbReference>
<dbReference type="PROSITE" id="PS52039">
    <property type="entry name" value="TOPO_IA_2"/>
    <property type="match status" value="1"/>
</dbReference>
<dbReference type="SUPFAM" id="SSF56712">
    <property type="entry name" value="Prokaryotic type I DNA topoisomerase"/>
    <property type="match status" value="1"/>
</dbReference>
<dbReference type="InterPro" id="IPR013497">
    <property type="entry name" value="Topo_IA_cen"/>
</dbReference>
<dbReference type="GO" id="GO:0006265">
    <property type="term" value="P:DNA topological change"/>
    <property type="evidence" value="ECO:0007669"/>
    <property type="project" value="InterPro"/>
</dbReference>
<dbReference type="FunFam" id="3.40.50.140:FF:000003">
    <property type="entry name" value="DNA topoisomerase"/>
    <property type="match status" value="1"/>
</dbReference>
<keyword evidence="6 7" id="KW-0413">Isomerase</keyword>
<feature type="domain" description="Toprim" evidence="9">
    <location>
        <begin position="6"/>
        <end position="150"/>
    </location>
</feature>
<dbReference type="SMART" id="SM00437">
    <property type="entry name" value="TOP1Ac"/>
    <property type="match status" value="1"/>
</dbReference>